<dbReference type="Proteomes" id="UP000183015">
    <property type="component" value="Unassembled WGS sequence"/>
</dbReference>
<proteinExistence type="predicted"/>
<gene>
    <name evidence="6" type="ORF">SAMN05414137_105352</name>
</gene>
<dbReference type="SMART" id="SM00304">
    <property type="entry name" value="HAMP"/>
    <property type="match status" value="2"/>
</dbReference>
<dbReference type="CDD" id="cd06225">
    <property type="entry name" value="HAMP"/>
    <property type="match status" value="2"/>
</dbReference>
<feature type="transmembrane region" description="Helical" evidence="4">
    <location>
        <begin position="649"/>
        <end position="672"/>
    </location>
</feature>
<protein>
    <submittedName>
        <fullName evidence="6">HAMP domain-containing protein</fullName>
    </submittedName>
</protein>
<keyword evidence="4" id="KW-0472">Membrane</keyword>
<feature type="domain" description="HAMP" evidence="5">
    <location>
        <begin position="309"/>
        <end position="361"/>
    </location>
</feature>
<accession>A0A1H7MF88</accession>
<organism evidence="6 7">
    <name type="scientific">Streptacidiphilus jiangxiensis</name>
    <dbReference type="NCBI Taxonomy" id="235985"/>
    <lineage>
        <taxon>Bacteria</taxon>
        <taxon>Bacillati</taxon>
        <taxon>Actinomycetota</taxon>
        <taxon>Actinomycetes</taxon>
        <taxon>Kitasatosporales</taxon>
        <taxon>Streptomycetaceae</taxon>
        <taxon>Streptacidiphilus</taxon>
    </lineage>
</organism>
<dbReference type="GO" id="GO:0007165">
    <property type="term" value="P:signal transduction"/>
    <property type="evidence" value="ECO:0007669"/>
    <property type="project" value="InterPro"/>
</dbReference>
<keyword evidence="7" id="KW-1185">Reference proteome</keyword>
<evidence type="ECO:0000313" key="7">
    <source>
        <dbReference type="Proteomes" id="UP000183015"/>
    </source>
</evidence>
<keyword evidence="2 4" id="KW-1133">Transmembrane helix</keyword>
<feature type="region of interest" description="Disordered" evidence="3">
    <location>
        <begin position="717"/>
        <end position="736"/>
    </location>
</feature>
<feature type="domain" description="HAMP" evidence="5">
    <location>
        <begin position="670"/>
        <end position="722"/>
    </location>
</feature>
<feature type="transmembrane region" description="Helical" evidence="4">
    <location>
        <begin position="287"/>
        <end position="308"/>
    </location>
</feature>
<evidence type="ECO:0000313" key="6">
    <source>
        <dbReference type="EMBL" id="SEL09832.1"/>
    </source>
</evidence>
<dbReference type="PROSITE" id="PS50885">
    <property type="entry name" value="HAMP"/>
    <property type="match status" value="2"/>
</dbReference>
<evidence type="ECO:0000256" key="4">
    <source>
        <dbReference type="SAM" id="Phobius"/>
    </source>
</evidence>
<reference evidence="7" key="1">
    <citation type="submission" date="2016-10" db="EMBL/GenBank/DDBJ databases">
        <authorList>
            <person name="Varghese N."/>
        </authorList>
    </citation>
    <scope>NUCLEOTIDE SEQUENCE [LARGE SCALE GENOMIC DNA]</scope>
    <source>
        <strain evidence="7">DSM 45096 / BCRC 16803 / CGMCC 4.1857 / CIP 109030 / JCM 12277 / KCTC 19219 / NBRC 100920 / 33214</strain>
    </source>
</reference>
<dbReference type="eggNOG" id="COG2770">
    <property type="taxonomic scope" value="Bacteria"/>
</dbReference>
<dbReference type="PANTHER" id="PTHR32089">
    <property type="entry name" value="METHYL-ACCEPTING CHEMOTAXIS PROTEIN MCPB"/>
    <property type="match status" value="1"/>
</dbReference>
<evidence type="ECO:0000256" key="1">
    <source>
        <dbReference type="ARBA" id="ARBA00022692"/>
    </source>
</evidence>
<dbReference type="STRING" id="235985.SAMN05414137_105352"/>
<dbReference type="GO" id="GO:0016020">
    <property type="term" value="C:membrane"/>
    <property type="evidence" value="ECO:0007669"/>
    <property type="project" value="InterPro"/>
</dbReference>
<dbReference type="PANTHER" id="PTHR32089:SF114">
    <property type="entry name" value="METHYL-ACCEPTING CHEMOTAXIS PROTEIN MCPB"/>
    <property type="match status" value="1"/>
</dbReference>
<evidence type="ECO:0000259" key="5">
    <source>
        <dbReference type="PROSITE" id="PS50885"/>
    </source>
</evidence>
<evidence type="ECO:0000256" key="3">
    <source>
        <dbReference type="SAM" id="MobiDB-lite"/>
    </source>
</evidence>
<dbReference type="EMBL" id="FOAZ01000005">
    <property type="protein sequence ID" value="SEL09832.1"/>
    <property type="molecule type" value="Genomic_DNA"/>
</dbReference>
<dbReference type="RefSeq" id="WP_042459264.1">
    <property type="nucleotide sequence ID" value="NZ_BBPN01000058.1"/>
</dbReference>
<dbReference type="SUPFAM" id="SSF158472">
    <property type="entry name" value="HAMP domain-like"/>
    <property type="match status" value="1"/>
</dbReference>
<dbReference type="InterPro" id="IPR003660">
    <property type="entry name" value="HAMP_dom"/>
</dbReference>
<dbReference type="Gene3D" id="6.10.340.10">
    <property type="match status" value="1"/>
</dbReference>
<dbReference type="Pfam" id="PF00672">
    <property type="entry name" value="HAMP"/>
    <property type="match status" value="2"/>
</dbReference>
<name>A0A1H7MF88_STRJI</name>
<feature type="compositionally biased region" description="Basic and acidic residues" evidence="3">
    <location>
        <begin position="727"/>
        <end position="736"/>
    </location>
</feature>
<keyword evidence="1 4" id="KW-0812">Transmembrane</keyword>
<sequence>MPLLGGVRPPVAALLCTLLAVAAITALALGRNVTIDVAPAVLTSQQHLAEDAASALRATVDRDLDTLRHQAAELTALSTPGSAQPADAALPAALAQGHPWSGVVVADRTDGRVLAVGGEPVPAAAVQAAQRTSAATNADGTRNSPRPTLITLPDGQARLSFWATVDNRLLVTTDTLRLTAPGGDTSRGVLIVDGRGRTVAALGPALVGTQDQRIPASSARASTGLGGGVGQTRNSGFLLGDLRDGRRTVAGWADLVPATDTAVHPLGLVVVVVVNTPQAPDVSGNSLLALSSAAGLLLATLVVTLLLVTRLQRPLLQLHLGGVRIARGDLSRPAPLPRSGEAARIGHALDGLRRQLLGEPAELFRPLRRRFGAGALVVSCGVVLAAWSAPLLLISTRPVSASAVPHQLVADQQTRTSAAAARVRETLAEGVQDVTTMASALDGASTPERAQGVLSAWLDQHGRYGSVYVLARDGQVLTTAGGTPRQALHRLTGSGGLVQVNTAGRIPVLAAWAPVPAARPAVPGQQPIDLGDFTPVAVVAEFDISALDTALDQPGMGSVWLVDARQKVIASRNGFRAYESLPSPALTGLAQDAATGPQSRLLPQGSDQLLAAAAPLGAVTGTDTSESWQIVSSQNASWLDLGAYRTQRLTLLAGLLGLTAVAGCLGWLHVLVVRPLRDLAETAERLAGGDRRTVRYPVHHDEVGSVTRSLELIRQQLGTAPARRTGRPGDRSTART</sequence>
<dbReference type="AlphaFoldDB" id="A0A1H7MF88"/>
<evidence type="ECO:0000256" key="2">
    <source>
        <dbReference type="ARBA" id="ARBA00022989"/>
    </source>
</evidence>
<dbReference type="OrthoDB" id="3647180at2"/>
<feature type="transmembrane region" description="Helical" evidence="4">
    <location>
        <begin position="371"/>
        <end position="393"/>
    </location>
</feature>